<feature type="domain" description="Peptidase S74" evidence="1">
    <location>
        <begin position="396"/>
        <end position="518"/>
    </location>
</feature>
<evidence type="ECO:0000313" key="3">
    <source>
        <dbReference type="Proteomes" id="UP001556040"/>
    </source>
</evidence>
<dbReference type="Gene3D" id="1.20.5.340">
    <property type="match status" value="1"/>
</dbReference>
<evidence type="ECO:0000259" key="1">
    <source>
        <dbReference type="PROSITE" id="PS51688"/>
    </source>
</evidence>
<sequence length="527" mass="57041">SVDVDGISTSVKSLESDFSDLGTRVSSSETSIIQLSDSISLNAKELEIVDGRMTQAEASLSVHADKIESKVERDGIISSINQTAESVKIDAEMIELTGDVYFSDGEVLIEEGAVGTLAIKDGSITNAHLGTAIIKEAQINDLAVTNAKISNLGIDGAKIKDATIESAKISSLCADVIDGGTISGVKFETTGGSTGTLSLSGGVLKSEYDDGWSTKIEAAALESQIGDLAKAQINGNGLFIYRLNNDQGSSSITQSSEQSKSYLTIETSNHLRFSTGSPLVERLRIDDTGLSKIQGLSFEHSSSIGFNQYGNIKAKDTTSDTSYWAIVNKLGDIVFKAPLGATNKTIELNAPSGAKLTISSDNVGPNVKSMDIFNRTYSTSTNMYITSNGNIGRTTSASKYKMLIEDLSIDNPNKILNLRPKTWYDKPSIENYAQLLKKESDGEEIGWENEDIPYMERISGLIAEDLVESGLENFITYGSADEHGNREIEGIQYDRLWIMLLPLVKEQKIKIEELENRINKLEAASFK</sequence>
<gene>
    <name evidence="2" type="ORF">AB1471_16810</name>
</gene>
<organism evidence="2 3">
    <name type="scientific">Jeotgalibacillus marinus</name>
    <dbReference type="NCBI Taxonomy" id="86667"/>
    <lineage>
        <taxon>Bacteria</taxon>
        <taxon>Bacillati</taxon>
        <taxon>Bacillota</taxon>
        <taxon>Bacilli</taxon>
        <taxon>Bacillales</taxon>
        <taxon>Caryophanaceae</taxon>
        <taxon>Jeotgalibacillus</taxon>
    </lineage>
</organism>
<feature type="non-terminal residue" evidence="2">
    <location>
        <position position="1"/>
    </location>
</feature>
<dbReference type="Proteomes" id="UP001556040">
    <property type="component" value="Unassembled WGS sequence"/>
</dbReference>
<accession>A0ABV3Q860</accession>
<dbReference type="InterPro" id="IPR030392">
    <property type="entry name" value="S74_ICA"/>
</dbReference>
<protein>
    <recommendedName>
        <fullName evidence="1">Peptidase S74 domain-containing protein</fullName>
    </recommendedName>
</protein>
<dbReference type="PROSITE" id="PS51688">
    <property type="entry name" value="ICA"/>
    <property type="match status" value="1"/>
</dbReference>
<reference evidence="2 3" key="1">
    <citation type="journal article" date="1979" name="Int. J. Syst. Evol. Microbiol.">
        <title>Bacillus globisporus subsp. marinus subsp. nov.</title>
        <authorList>
            <person name="Liu H."/>
        </authorList>
    </citation>
    <scope>NUCLEOTIDE SEQUENCE [LARGE SCALE GENOMIC DNA]</scope>
    <source>
        <strain evidence="2 3">DSM 1297</strain>
    </source>
</reference>
<name>A0ABV3Q860_9BACL</name>
<dbReference type="EMBL" id="JBFMIA010000054">
    <property type="protein sequence ID" value="MEW9503426.1"/>
    <property type="molecule type" value="Genomic_DNA"/>
</dbReference>
<proteinExistence type="predicted"/>
<comment type="caution">
    <text evidence="2">The sequence shown here is derived from an EMBL/GenBank/DDBJ whole genome shotgun (WGS) entry which is preliminary data.</text>
</comment>
<keyword evidence="3" id="KW-1185">Reference proteome</keyword>
<evidence type="ECO:0000313" key="2">
    <source>
        <dbReference type="EMBL" id="MEW9503426.1"/>
    </source>
</evidence>